<keyword evidence="1" id="KW-0677">Repeat</keyword>
<dbReference type="PANTHER" id="PTHR47016">
    <property type="entry name" value="ATP-DEPENDENT CLP PROTEASE ATP-BINDING SUBUNIT CLPT1, CHLOROPLASTIC"/>
    <property type="match status" value="1"/>
</dbReference>
<evidence type="ECO:0000256" key="1">
    <source>
        <dbReference type="PROSITE-ProRule" id="PRU01251"/>
    </source>
</evidence>
<dbReference type="Proteomes" id="UP000248544">
    <property type="component" value="Unassembled WGS sequence"/>
</dbReference>
<feature type="region of interest" description="Disordered" evidence="2">
    <location>
        <begin position="182"/>
        <end position="208"/>
    </location>
</feature>
<dbReference type="SUPFAM" id="SSF81923">
    <property type="entry name" value="Double Clp-N motif"/>
    <property type="match status" value="1"/>
</dbReference>
<dbReference type="Gene3D" id="1.10.1780.10">
    <property type="entry name" value="Clp, N-terminal domain"/>
    <property type="match status" value="1"/>
</dbReference>
<protein>
    <submittedName>
        <fullName evidence="4">Clp protease</fullName>
    </submittedName>
</protein>
<dbReference type="InterPro" id="IPR044217">
    <property type="entry name" value="CLPT1/2"/>
</dbReference>
<evidence type="ECO:0000313" key="4">
    <source>
        <dbReference type="EMBL" id="PZG18755.1"/>
    </source>
</evidence>
<dbReference type="EMBL" id="POUA01000656">
    <property type="protein sequence ID" value="PZG18755.1"/>
    <property type="molecule type" value="Genomic_DNA"/>
</dbReference>
<gene>
    <name evidence="4" type="ORF">C1I98_38250</name>
</gene>
<dbReference type="InterPro" id="IPR004176">
    <property type="entry name" value="Clp_R_N"/>
</dbReference>
<name>A0A2W2EQB5_9ACTN</name>
<evidence type="ECO:0000256" key="2">
    <source>
        <dbReference type="SAM" id="MobiDB-lite"/>
    </source>
</evidence>
<keyword evidence="4" id="KW-0378">Hydrolase</keyword>
<keyword evidence="4" id="KW-0645">Protease</keyword>
<sequence>MFERFSDRARRVVVLAQEEAKALEHGYIGTEHILLGLIGEEEGRASVVIREAGIDLDGARSEVLRIAGRGEGPAAEHIPFTPRAKKVLELALREALVLGHNYIGTGHILLGVIRDGEGVAVKVLTKSGLGLPLFRERMIDVLRTTPAEAGEPSASHPQAPPFAAPGLIQRLERLQRGLDRIERRLDAMGAPADPSPPREDRPSGEGDD</sequence>
<dbReference type="Pfam" id="PF02861">
    <property type="entry name" value="Clp_N"/>
    <property type="match status" value="1"/>
</dbReference>
<proteinExistence type="predicted"/>
<dbReference type="PROSITE" id="PS51903">
    <property type="entry name" value="CLP_R"/>
    <property type="match status" value="1"/>
</dbReference>
<dbReference type="GO" id="GO:0006508">
    <property type="term" value="P:proteolysis"/>
    <property type="evidence" value="ECO:0007669"/>
    <property type="project" value="UniProtKB-KW"/>
</dbReference>
<dbReference type="AlphaFoldDB" id="A0A2W2EQB5"/>
<comment type="caution">
    <text evidence="4">The sequence shown here is derived from an EMBL/GenBank/DDBJ whole genome shotgun (WGS) entry which is preliminary data.</text>
</comment>
<evidence type="ECO:0000259" key="3">
    <source>
        <dbReference type="PROSITE" id="PS51903"/>
    </source>
</evidence>
<feature type="domain" description="Clp R" evidence="3">
    <location>
        <begin position="2"/>
        <end position="144"/>
    </location>
</feature>
<dbReference type="PANTHER" id="PTHR47016:SF5">
    <property type="entry name" value="CLP DOMAIN SUPERFAMILY PROTEIN"/>
    <property type="match status" value="1"/>
</dbReference>
<accession>A0A2W2EQB5</accession>
<organism evidence="4 5">
    <name type="scientific">Spongiactinospora gelatinilytica</name>
    <dbReference type="NCBI Taxonomy" id="2666298"/>
    <lineage>
        <taxon>Bacteria</taxon>
        <taxon>Bacillati</taxon>
        <taxon>Actinomycetota</taxon>
        <taxon>Actinomycetes</taxon>
        <taxon>Streptosporangiales</taxon>
        <taxon>Streptosporangiaceae</taxon>
        <taxon>Spongiactinospora</taxon>
    </lineage>
</organism>
<dbReference type="InterPro" id="IPR036628">
    <property type="entry name" value="Clp_N_dom_sf"/>
</dbReference>
<dbReference type="GO" id="GO:0008233">
    <property type="term" value="F:peptidase activity"/>
    <property type="evidence" value="ECO:0007669"/>
    <property type="project" value="UniProtKB-KW"/>
</dbReference>
<evidence type="ECO:0000313" key="5">
    <source>
        <dbReference type="Proteomes" id="UP000248544"/>
    </source>
</evidence>
<reference evidence="4 5" key="1">
    <citation type="submission" date="2018-01" db="EMBL/GenBank/DDBJ databases">
        <title>Draft genome sequence of Sphaerisporangium sp. 7K107.</title>
        <authorList>
            <person name="Sahin N."/>
            <person name="Saygin H."/>
            <person name="Ay H."/>
        </authorList>
    </citation>
    <scope>NUCLEOTIDE SEQUENCE [LARGE SCALE GENOMIC DNA]</scope>
    <source>
        <strain evidence="4 5">7K107</strain>
    </source>
</reference>
<keyword evidence="5" id="KW-1185">Reference proteome</keyword>
<feature type="compositionally biased region" description="Basic and acidic residues" evidence="2">
    <location>
        <begin position="196"/>
        <end position="208"/>
    </location>
</feature>